<name>A0AAU9K7S3_9CILI</name>
<accession>A0AAU9K7S3</accession>
<feature type="region of interest" description="Disordered" evidence="1">
    <location>
        <begin position="490"/>
        <end position="595"/>
    </location>
</feature>
<protein>
    <recommendedName>
        <fullName evidence="4">Rab-GAP TBC domain-containing protein</fullName>
    </recommendedName>
</protein>
<feature type="compositionally biased region" description="Basic and acidic residues" evidence="1">
    <location>
        <begin position="490"/>
        <end position="517"/>
    </location>
</feature>
<dbReference type="Proteomes" id="UP001162131">
    <property type="component" value="Unassembled WGS sequence"/>
</dbReference>
<reference evidence="2" key="1">
    <citation type="submission" date="2021-09" db="EMBL/GenBank/DDBJ databases">
        <authorList>
            <consortium name="AG Swart"/>
            <person name="Singh M."/>
            <person name="Singh A."/>
            <person name="Seah K."/>
            <person name="Emmerich C."/>
        </authorList>
    </citation>
    <scope>NUCLEOTIDE SEQUENCE</scope>
    <source>
        <strain evidence="2">ATCC30299</strain>
    </source>
</reference>
<gene>
    <name evidence="2" type="ORF">BSTOLATCC_MIC59842</name>
</gene>
<evidence type="ECO:0008006" key="4">
    <source>
        <dbReference type="Google" id="ProtNLM"/>
    </source>
</evidence>
<sequence length="623" mass="72745">MSLKVEKLRIIKDIEGRLNDETSNITYLKATFMQTLQQKATENRDVRFSELLYDESLDLIKNTIEEIRKNPISKEFNSQVKRIYNYRIKEARQDTLFEVTESPWILHSECVGNILEFNSVQQDLLKPFHNKALQKHLRKNIWRALLTYPKAEEEYFNLFKENRWKTISRNEVEITKKSVDLLSEHCPALAFNDKVVMAMKVLLSYMEKVVERRLPEFIYYLMLPIMYTLPDLASNLPKMVGIGMKIFEIQTTVWTSEKGEGIIFVFLNRLREVNPQLAEKFEKMCDIRFQENKEKLENFLRPFLSRLGSGFFNIETTCFVYDQLIMKNSVDLMYYFLAIALHSMSDRILGLEHWDDFVEMFYKEMRRIRVEQLEALTNLIPNGEVIEEKAVIPSELKGQEYLNFVVKSIVLASKDKKDRIDDMGELISTRRVLADDPVTGLMHQKLLKGNLMENMINSRRETPLPRLEGTLLDMTRESFRPHIAENRSIDDSFNKSRAPDRLLMPEKLLEPRSRGEKTNNPLLISDMNESSIHENSQDRKFDKGEAKSMQNALDKSAVSEKLTKSMNDGVNKSKDPANKQKHNKTVIFQSSQPPPDNSYLKNGIFCIPDLDNLKPGLFDKFID</sequence>
<keyword evidence="3" id="KW-1185">Reference proteome</keyword>
<evidence type="ECO:0000256" key="1">
    <source>
        <dbReference type="SAM" id="MobiDB-lite"/>
    </source>
</evidence>
<dbReference type="AlphaFoldDB" id="A0AAU9K7S3"/>
<comment type="caution">
    <text evidence="2">The sequence shown here is derived from an EMBL/GenBank/DDBJ whole genome shotgun (WGS) entry which is preliminary data.</text>
</comment>
<feature type="compositionally biased region" description="Polar residues" evidence="1">
    <location>
        <begin position="518"/>
        <end position="530"/>
    </location>
</feature>
<evidence type="ECO:0000313" key="3">
    <source>
        <dbReference type="Proteomes" id="UP001162131"/>
    </source>
</evidence>
<feature type="compositionally biased region" description="Basic and acidic residues" evidence="1">
    <location>
        <begin position="531"/>
        <end position="546"/>
    </location>
</feature>
<dbReference type="EMBL" id="CAJZBQ010000057">
    <property type="protein sequence ID" value="CAG9334037.1"/>
    <property type="molecule type" value="Genomic_DNA"/>
</dbReference>
<evidence type="ECO:0000313" key="2">
    <source>
        <dbReference type="EMBL" id="CAG9334037.1"/>
    </source>
</evidence>
<organism evidence="2 3">
    <name type="scientific">Blepharisma stoltei</name>
    <dbReference type="NCBI Taxonomy" id="1481888"/>
    <lineage>
        <taxon>Eukaryota</taxon>
        <taxon>Sar</taxon>
        <taxon>Alveolata</taxon>
        <taxon>Ciliophora</taxon>
        <taxon>Postciliodesmatophora</taxon>
        <taxon>Heterotrichea</taxon>
        <taxon>Heterotrichida</taxon>
        <taxon>Blepharismidae</taxon>
        <taxon>Blepharisma</taxon>
    </lineage>
</organism>
<proteinExistence type="predicted"/>